<dbReference type="GO" id="GO:0005524">
    <property type="term" value="F:ATP binding"/>
    <property type="evidence" value="ECO:0007669"/>
    <property type="project" value="InterPro"/>
</dbReference>
<feature type="compositionally biased region" description="Basic and acidic residues" evidence="12">
    <location>
        <begin position="662"/>
        <end position="674"/>
    </location>
</feature>
<dbReference type="GO" id="GO:0006952">
    <property type="term" value="P:defense response"/>
    <property type="evidence" value="ECO:0007669"/>
    <property type="project" value="UniProtKB-KW"/>
</dbReference>
<dbReference type="GO" id="GO:0004672">
    <property type="term" value="F:protein kinase activity"/>
    <property type="evidence" value="ECO:0007669"/>
    <property type="project" value="InterPro"/>
</dbReference>
<comment type="caution">
    <text evidence="16">The sequence shown here is derived from an EMBL/GenBank/DDBJ whole genome shotgun (WGS) entry which is preliminary data.</text>
</comment>
<feature type="region of interest" description="Disordered" evidence="12">
    <location>
        <begin position="312"/>
        <end position="339"/>
    </location>
</feature>
<dbReference type="PROSITE" id="PS50011">
    <property type="entry name" value="PROTEIN_KINASE_DOM"/>
    <property type="match status" value="1"/>
</dbReference>
<sequence length="674" mass="74186">MAVAPANLRPTLFFFFVFFLVLRSVHSMSEAEALINFKNSFSDSQALKNWVPNSVPCEKGKRWEGVVCNNGGFVNGLRLEGMGLSGKIDVNPLVELKGLRSFSVKNNSLSGSIPEMNRIGFLRNLYLSENQFSGEIPPDFFQKMRSLKKLWLSDNKFTGQIPSQIPNVVELHLENNQFSGVIPNLSKTTSLLQFNVSNNKLEGEIPQGLSRFNESSFLGNSGLCGGNLGTSCDKLVESPKPIENTEQNDKKSNKSSHSLKIAAIVVASSIVLLTLIALLFLRSRRKKKKEGILNTARQEEAVEVQVLPQVKKEEGNLSRKSSHCSSSRRGSNRGGGGVGELVMVNDEKGVFGMLDLMKAAAQVLGNGGFGSSYKAVMGNGMTVVVKRTRDMNLLGKDGFDAEMRKLGSVRHRNLLTPLAYHFRKDEKLVVFEFVPKGSLLFLLHGDRGPSHEELDWPTRLKIVQGIVEGMLYLHTQLASCVLPHGNLKSSNILLGPNYEPMLVDFGFFPLINPPNLTQALFAYKTPEASQEGQVSPKSDVFCLGVVILEILSGKFPSQYHHNGNNGGTDVVEWAASAISEGRVLEMLDPQLENSKDSLAEMERLLLVGVACTASNPEERLDMTEAFRRIEEIQIEGVQGSSAQGQNEWRSRTSFGSNSIGSRSEHRDSDSFDIS</sequence>
<keyword evidence="10 13" id="KW-0472">Membrane</keyword>
<dbReference type="OrthoDB" id="418615at2759"/>
<keyword evidence="16" id="KW-0418">Kinase</keyword>
<evidence type="ECO:0000256" key="5">
    <source>
        <dbReference type="ARBA" id="ARBA00022692"/>
    </source>
</evidence>
<feature type="signal peptide" evidence="14">
    <location>
        <begin position="1"/>
        <end position="27"/>
    </location>
</feature>
<dbReference type="InterPro" id="IPR001611">
    <property type="entry name" value="Leu-rich_rpt"/>
</dbReference>
<feature type="region of interest" description="Disordered" evidence="12">
    <location>
        <begin position="636"/>
        <end position="674"/>
    </location>
</feature>
<evidence type="ECO:0000256" key="10">
    <source>
        <dbReference type="ARBA" id="ARBA00023136"/>
    </source>
</evidence>
<gene>
    <name evidence="16" type="ORF">G2W53_000525</name>
</gene>
<keyword evidence="16" id="KW-0675">Receptor</keyword>
<accession>A0A834XFQ8</accession>
<keyword evidence="9 13" id="KW-1133">Transmembrane helix</keyword>
<dbReference type="InterPro" id="IPR011009">
    <property type="entry name" value="Kinase-like_dom_sf"/>
</dbReference>
<dbReference type="InterPro" id="IPR013210">
    <property type="entry name" value="LRR_N_plant-typ"/>
</dbReference>
<organism evidence="16 17">
    <name type="scientific">Senna tora</name>
    <dbReference type="NCBI Taxonomy" id="362788"/>
    <lineage>
        <taxon>Eukaryota</taxon>
        <taxon>Viridiplantae</taxon>
        <taxon>Streptophyta</taxon>
        <taxon>Embryophyta</taxon>
        <taxon>Tracheophyta</taxon>
        <taxon>Spermatophyta</taxon>
        <taxon>Magnoliopsida</taxon>
        <taxon>eudicotyledons</taxon>
        <taxon>Gunneridae</taxon>
        <taxon>Pentapetalae</taxon>
        <taxon>rosids</taxon>
        <taxon>fabids</taxon>
        <taxon>Fabales</taxon>
        <taxon>Fabaceae</taxon>
        <taxon>Caesalpinioideae</taxon>
        <taxon>Cassia clade</taxon>
        <taxon>Senna</taxon>
    </lineage>
</organism>
<comment type="similarity">
    <text evidence="11">Belongs to the polygalacturonase-inhibiting protein family.</text>
</comment>
<evidence type="ECO:0000256" key="13">
    <source>
        <dbReference type="SAM" id="Phobius"/>
    </source>
</evidence>
<evidence type="ECO:0000256" key="12">
    <source>
        <dbReference type="SAM" id="MobiDB-lite"/>
    </source>
</evidence>
<keyword evidence="6 14" id="KW-0732">Signal</keyword>
<dbReference type="FunFam" id="3.80.10.10:FF:000400">
    <property type="entry name" value="Nuclear pore complex protein NUP107"/>
    <property type="match status" value="1"/>
</dbReference>
<comment type="subcellular location">
    <subcellularLocation>
        <location evidence="1">Membrane</location>
        <topology evidence="1">Peripheral membrane protein</topology>
    </subcellularLocation>
    <subcellularLocation>
        <location evidence="2">Secreted</location>
        <location evidence="2">Cell wall</location>
    </subcellularLocation>
</comment>
<evidence type="ECO:0000256" key="3">
    <source>
        <dbReference type="ARBA" id="ARBA00022512"/>
    </source>
</evidence>
<dbReference type="GO" id="GO:0016020">
    <property type="term" value="C:membrane"/>
    <property type="evidence" value="ECO:0007669"/>
    <property type="project" value="UniProtKB-SubCell"/>
</dbReference>
<dbReference type="AlphaFoldDB" id="A0A834XFQ8"/>
<keyword evidence="4" id="KW-0433">Leucine-rich repeat</keyword>
<keyword evidence="16" id="KW-0808">Transferase</keyword>
<dbReference type="Pfam" id="PF00069">
    <property type="entry name" value="Pkinase"/>
    <property type="match status" value="1"/>
</dbReference>
<evidence type="ECO:0000256" key="9">
    <source>
        <dbReference type="ARBA" id="ARBA00022989"/>
    </source>
</evidence>
<evidence type="ECO:0000256" key="1">
    <source>
        <dbReference type="ARBA" id="ARBA00004170"/>
    </source>
</evidence>
<proteinExistence type="inferred from homology"/>
<keyword evidence="5 13" id="KW-0812">Transmembrane</keyword>
<dbReference type="SUPFAM" id="SSF52058">
    <property type="entry name" value="L domain-like"/>
    <property type="match status" value="1"/>
</dbReference>
<dbReference type="Gene3D" id="3.80.10.10">
    <property type="entry name" value="Ribonuclease Inhibitor"/>
    <property type="match status" value="2"/>
</dbReference>
<protein>
    <submittedName>
        <fullName evidence="16">Pollen receptor-like kinase 3</fullName>
    </submittedName>
</protein>
<feature type="domain" description="Protein kinase" evidence="15">
    <location>
        <begin position="358"/>
        <end position="632"/>
    </location>
</feature>
<evidence type="ECO:0000256" key="8">
    <source>
        <dbReference type="ARBA" id="ARBA00022821"/>
    </source>
</evidence>
<keyword evidence="7" id="KW-0677">Repeat</keyword>
<evidence type="ECO:0000313" key="16">
    <source>
        <dbReference type="EMBL" id="KAF7843620.1"/>
    </source>
</evidence>
<reference evidence="16" key="1">
    <citation type="submission" date="2020-09" db="EMBL/GenBank/DDBJ databases">
        <title>Genome-Enabled Discovery of Anthraquinone Biosynthesis in Senna tora.</title>
        <authorList>
            <person name="Kang S.-H."/>
            <person name="Pandey R.P."/>
            <person name="Lee C.-M."/>
            <person name="Sim J.-S."/>
            <person name="Jeong J.-T."/>
            <person name="Choi B.-S."/>
            <person name="Jung M."/>
            <person name="Ginzburg D."/>
            <person name="Zhao K."/>
            <person name="Won S.Y."/>
            <person name="Oh T.-J."/>
            <person name="Yu Y."/>
            <person name="Kim N.-H."/>
            <person name="Lee O.R."/>
            <person name="Lee T.-H."/>
            <person name="Bashyal P."/>
            <person name="Kim T.-S."/>
            <person name="Lee W.-H."/>
            <person name="Kawkins C."/>
            <person name="Kim C.-K."/>
            <person name="Kim J.S."/>
            <person name="Ahn B.O."/>
            <person name="Rhee S.Y."/>
            <person name="Sohng J.K."/>
        </authorList>
    </citation>
    <scope>NUCLEOTIDE SEQUENCE</scope>
    <source>
        <tissue evidence="16">Leaf</tissue>
    </source>
</reference>
<evidence type="ECO:0000256" key="2">
    <source>
        <dbReference type="ARBA" id="ARBA00004191"/>
    </source>
</evidence>
<dbReference type="Pfam" id="PF08263">
    <property type="entry name" value="LRRNT_2"/>
    <property type="match status" value="1"/>
</dbReference>
<feature type="chain" id="PRO_5032372501" evidence="14">
    <location>
        <begin position="28"/>
        <end position="674"/>
    </location>
</feature>
<evidence type="ECO:0000256" key="4">
    <source>
        <dbReference type="ARBA" id="ARBA00022614"/>
    </source>
</evidence>
<dbReference type="PANTHER" id="PTHR48007:SF38">
    <property type="entry name" value="LEUCINE-RICH REPEAT PROTEIN KINASE FAMILY PROTEIN"/>
    <property type="match status" value="1"/>
</dbReference>
<evidence type="ECO:0000256" key="11">
    <source>
        <dbReference type="ARBA" id="ARBA00038043"/>
    </source>
</evidence>
<name>A0A834XFQ8_9FABA</name>
<dbReference type="SUPFAM" id="SSF56112">
    <property type="entry name" value="Protein kinase-like (PK-like)"/>
    <property type="match status" value="1"/>
</dbReference>
<dbReference type="PANTHER" id="PTHR48007">
    <property type="entry name" value="LEUCINE-RICH REPEAT RECEPTOR-LIKE PROTEIN KINASE PXC1"/>
    <property type="match status" value="1"/>
</dbReference>
<dbReference type="InterPro" id="IPR046959">
    <property type="entry name" value="PRK1-6/SRF4-like"/>
</dbReference>
<dbReference type="Pfam" id="PF00560">
    <property type="entry name" value="LRR_1"/>
    <property type="match status" value="2"/>
</dbReference>
<dbReference type="Gene3D" id="3.30.200.20">
    <property type="entry name" value="Phosphorylase Kinase, domain 1"/>
    <property type="match status" value="1"/>
</dbReference>
<dbReference type="EMBL" id="JAAIUW010000001">
    <property type="protein sequence ID" value="KAF7843620.1"/>
    <property type="molecule type" value="Genomic_DNA"/>
</dbReference>
<dbReference type="InterPro" id="IPR032675">
    <property type="entry name" value="LRR_dom_sf"/>
</dbReference>
<evidence type="ECO:0000256" key="7">
    <source>
        <dbReference type="ARBA" id="ARBA00022737"/>
    </source>
</evidence>
<evidence type="ECO:0000256" key="14">
    <source>
        <dbReference type="SAM" id="SignalP"/>
    </source>
</evidence>
<feature type="compositionally biased region" description="Polar residues" evidence="12">
    <location>
        <begin position="638"/>
        <end position="661"/>
    </location>
</feature>
<evidence type="ECO:0000313" key="17">
    <source>
        <dbReference type="Proteomes" id="UP000634136"/>
    </source>
</evidence>
<dbReference type="Proteomes" id="UP000634136">
    <property type="component" value="Unassembled WGS sequence"/>
</dbReference>
<dbReference type="InterPro" id="IPR000719">
    <property type="entry name" value="Prot_kinase_dom"/>
</dbReference>
<keyword evidence="3" id="KW-0134">Cell wall</keyword>
<keyword evidence="8" id="KW-0611">Plant defense</keyword>
<keyword evidence="17" id="KW-1185">Reference proteome</keyword>
<feature type="transmembrane region" description="Helical" evidence="13">
    <location>
        <begin position="261"/>
        <end position="281"/>
    </location>
</feature>
<dbReference type="Gene3D" id="1.10.510.10">
    <property type="entry name" value="Transferase(Phosphotransferase) domain 1"/>
    <property type="match status" value="1"/>
</dbReference>
<keyword evidence="3" id="KW-0964">Secreted</keyword>
<evidence type="ECO:0000259" key="15">
    <source>
        <dbReference type="PROSITE" id="PS50011"/>
    </source>
</evidence>
<evidence type="ECO:0000256" key="6">
    <source>
        <dbReference type="ARBA" id="ARBA00022729"/>
    </source>
</evidence>